<name>A0AA97AKQ2_9CYAN</name>
<dbReference type="GO" id="GO:0051537">
    <property type="term" value="F:2 iron, 2 sulfur cluster binding"/>
    <property type="evidence" value="ECO:0007669"/>
    <property type="project" value="UniProtKB-ARBA"/>
</dbReference>
<dbReference type="InterPro" id="IPR000361">
    <property type="entry name" value="ATAP_core_dom"/>
</dbReference>
<dbReference type="PANTHER" id="PTHR47265">
    <property type="entry name" value="IRON-SULFUR ASSEMBLY PROTEIN ISCA, CHLOROPLASTIC"/>
    <property type="match status" value="1"/>
</dbReference>
<accession>A0AA97AKQ2</accession>
<organism evidence="2">
    <name type="scientific">Leptolyngbya sp. NK1-12</name>
    <dbReference type="NCBI Taxonomy" id="2547451"/>
    <lineage>
        <taxon>Bacteria</taxon>
        <taxon>Bacillati</taxon>
        <taxon>Cyanobacteriota</taxon>
        <taxon>Cyanophyceae</taxon>
        <taxon>Leptolyngbyales</taxon>
        <taxon>Leptolyngbyaceae</taxon>
        <taxon>Leptolyngbya group</taxon>
        <taxon>Leptolyngbya</taxon>
    </lineage>
</organism>
<dbReference type="Gene3D" id="2.60.300.12">
    <property type="entry name" value="HesB-like domain"/>
    <property type="match status" value="1"/>
</dbReference>
<reference evidence="2" key="1">
    <citation type="submission" date="2020-05" db="EMBL/GenBank/DDBJ databases">
        <authorList>
            <person name="Zhu T."/>
            <person name="Keshari N."/>
            <person name="Lu X."/>
        </authorList>
    </citation>
    <scope>NUCLEOTIDE SEQUENCE</scope>
    <source>
        <strain evidence="2">NK1-12</strain>
    </source>
</reference>
<gene>
    <name evidence="2" type="ORF">HJG54_05470</name>
</gene>
<dbReference type="NCBIfam" id="TIGR00049">
    <property type="entry name" value="iron-sulfur cluster assembly accessory protein"/>
    <property type="match status" value="1"/>
</dbReference>
<dbReference type="GO" id="GO:0016226">
    <property type="term" value="P:iron-sulfur cluster assembly"/>
    <property type="evidence" value="ECO:0007669"/>
    <property type="project" value="InterPro"/>
</dbReference>
<sequence length="122" mass="13292">MIHLSQAAIGEVQRMQSKCLDARARFRLGVQAGGCADWFYTLDLDPTTAPDDRVVDCDGIQVVIDSQSWTYLNGLSLDYSEDLMGGGFRFHNPNAVSHCGCGNSFSVDPARQATVPSDDCML</sequence>
<dbReference type="PROSITE" id="PS01152">
    <property type="entry name" value="HESB"/>
    <property type="match status" value="1"/>
</dbReference>
<evidence type="ECO:0000259" key="1">
    <source>
        <dbReference type="Pfam" id="PF01521"/>
    </source>
</evidence>
<dbReference type="PANTHER" id="PTHR47265:SF1">
    <property type="entry name" value="IRON-SULFUR ASSEMBLY PROTEIN ISCA, CHLOROPLASTIC"/>
    <property type="match status" value="1"/>
</dbReference>
<dbReference type="InterPro" id="IPR035903">
    <property type="entry name" value="HesB-like_dom_sf"/>
</dbReference>
<dbReference type="RefSeq" id="WP_316435612.1">
    <property type="nucleotide sequence ID" value="NZ_CP053586.1"/>
</dbReference>
<evidence type="ECO:0000313" key="2">
    <source>
        <dbReference type="EMBL" id="WNZ26446.1"/>
    </source>
</evidence>
<dbReference type="InterPro" id="IPR031108">
    <property type="entry name" value="IscA_plant_cyanobact"/>
</dbReference>
<proteinExistence type="predicted"/>
<dbReference type="SUPFAM" id="SSF89360">
    <property type="entry name" value="HesB-like domain"/>
    <property type="match status" value="1"/>
</dbReference>
<dbReference type="EMBL" id="CP053586">
    <property type="protein sequence ID" value="WNZ26446.1"/>
    <property type="molecule type" value="Genomic_DNA"/>
</dbReference>
<dbReference type="AlphaFoldDB" id="A0AA97AKQ2"/>
<protein>
    <submittedName>
        <fullName evidence="2">Iron-sulfur cluster assembly accessory protein</fullName>
    </submittedName>
</protein>
<dbReference type="InterPro" id="IPR017870">
    <property type="entry name" value="FeS_cluster_insertion_CS"/>
</dbReference>
<dbReference type="InterPro" id="IPR016092">
    <property type="entry name" value="ATAP"/>
</dbReference>
<feature type="domain" description="Core" evidence="1">
    <location>
        <begin position="2"/>
        <end position="103"/>
    </location>
</feature>
<dbReference type="Pfam" id="PF01521">
    <property type="entry name" value="Fe-S_biosyn"/>
    <property type="match status" value="1"/>
</dbReference>
<dbReference type="GO" id="GO:0030674">
    <property type="term" value="F:protein-macromolecule adaptor activity"/>
    <property type="evidence" value="ECO:0007669"/>
    <property type="project" value="TreeGrafter"/>
</dbReference>